<dbReference type="InterPro" id="IPR019919">
    <property type="entry name" value="Lucif-like_OxRdtase_MSMEG_2256"/>
</dbReference>
<dbReference type="CDD" id="cd01097">
    <property type="entry name" value="Tetrahydromethanopterin_reductase"/>
    <property type="match status" value="1"/>
</dbReference>
<protein>
    <recommendedName>
        <fullName evidence="1">Luciferase-like domain-containing protein</fullName>
    </recommendedName>
</protein>
<dbReference type="InterPro" id="IPR036661">
    <property type="entry name" value="Luciferase-like_sf"/>
</dbReference>
<dbReference type="PANTHER" id="PTHR43244">
    <property type="match status" value="1"/>
</dbReference>
<name>A0A381RBK2_9ZZZZ</name>
<dbReference type="Gene3D" id="3.20.20.30">
    <property type="entry name" value="Luciferase-like domain"/>
    <property type="match status" value="1"/>
</dbReference>
<dbReference type="AlphaFoldDB" id="A0A381RBK2"/>
<dbReference type="InterPro" id="IPR011251">
    <property type="entry name" value="Luciferase-like_dom"/>
</dbReference>
<gene>
    <name evidence="2" type="ORF">METZ01_LOCUS41182</name>
</gene>
<sequence>MKIDGGIGVDSGFDGISEKSREQEEIGYDGLWVPETNHDPFTMLPLMAQATEKVELGTSIVVGFARNPMDLAYSANDIQLMSKGRFTLGLGSQIKAHITRRFSMEWSKPAARMREMILATKAIWNSWNTGEKLDFRGDFYQHTLMTPFFHPGENPYGAPRMALAGVGPLMTEVAGETCDVFLAHGFTTEKYLREETLPALERGAARAGRSLSDVEISGPLFVVTGNNEEEIEKAKQGTRQQIAFYGSTPAYRGVLECHGWGDMQTELNSLSKEGKWVEMGSLVDDEILDAFAVVGEPEQIAEQLKQRFGDVVQRLSFYAPYRSDAERWRKVFEDLKAA</sequence>
<evidence type="ECO:0000313" key="2">
    <source>
        <dbReference type="EMBL" id="SUZ88328.1"/>
    </source>
</evidence>
<dbReference type="SUPFAM" id="SSF51679">
    <property type="entry name" value="Bacterial luciferase-like"/>
    <property type="match status" value="1"/>
</dbReference>
<proteinExistence type="predicted"/>
<accession>A0A381RBK2</accession>
<dbReference type="PANTHER" id="PTHR43244:SF2">
    <property type="entry name" value="CONSERVED HYPOTHETICAL ALANINE AND PROLINE-RICH PROTEIN"/>
    <property type="match status" value="1"/>
</dbReference>
<dbReference type="EMBL" id="UINC01001765">
    <property type="protein sequence ID" value="SUZ88328.1"/>
    <property type="molecule type" value="Genomic_DNA"/>
</dbReference>
<feature type="domain" description="Luciferase-like" evidence="1">
    <location>
        <begin position="13"/>
        <end position="307"/>
    </location>
</feature>
<dbReference type="Pfam" id="PF00296">
    <property type="entry name" value="Bac_luciferase"/>
    <property type="match status" value="1"/>
</dbReference>
<reference evidence="2" key="1">
    <citation type="submission" date="2018-05" db="EMBL/GenBank/DDBJ databases">
        <authorList>
            <person name="Lanie J.A."/>
            <person name="Ng W.-L."/>
            <person name="Kazmierczak K.M."/>
            <person name="Andrzejewski T.M."/>
            <person name="Davidsen T.M."/>
            <person name="Wayne K.J."/>
            <person name="Tettelin H."/>
            <person name="Glass J.I."/>
            <person name="Rusch D."/>
            <person name="Podicherti R."/>
            <person name="Tsui H.-C.T."/>
            <person name="Winkler M.E."/>
        </authorList>
    </citation>
    <scope>NUCLEOTIDE SEQUENCE</scope>
</reference>
<organism evidence="2">
    <name type="scientific">marine metagenome</name>
    <dbReference type="NCBI Taxonomy" id="408172"/>
    <lineage>
        <taxon>unclassified sequences</taxon>
        <taxon>metagenomes</taxon>
        <taxon>ecological metagenomes</taxon>
    </lineage>
</organism>
<dbReference type="InterPro" id="IPR050564">
    <property type="entry name" value="F420-G6PD/mer"/>
</dbReference>
<dbReference type="GO" id="GO:0016705">
    <property type="term" value="F:oxidoreductase activity, acting on paired donors, with incorporation or reduction of molecular oxygen"/>
    <property type="evidence" value="ECO:0007669"/>
    <property type="project" value="InterPro"/>
</dbReference>
<dbReference type="NCBIfam" id="TIGR03617">
    <property type="entry name" value="F420_MSMEG_2256"/>
    <property type="match status" value="1"/>
</dbReference>
<evidence type="ECO:0000259" key="1">
    <source>
        <dbReference type="Pfam" id="PF00296"/>
    </source>
</evidence>